<dbReference type="Pfam" id="PF00015">
    <property type="entry name" value="MCPsignal"/>
    <property type="match status" value="1"/>
</dbReference>
<evidence type="ECO:0000313" key="8">
    <source>
        <dbReference type="EMBL" id="QKQ27417.1"/>
    </source>
</evidence>
<dbReference type="SUPFAM" id="SSF58104">
    <property type="entry name" value="Methyl-accepting chemotaxis protein (MCP) signaling domain"/>
    <property type="match status" value="1"/>
</dbReference>
<dbReference type="PROSITE" id="PS50111">
    <property type="entry name" value="CHEMOTAXIS_TRANSDUC_2"/>
    <property type="match status" value="1"/>
</dbReference>
<dbReference type="InterPro" id="IPR004089">
    <property type="entry name" value="MCPsignal_dom"/>
</dbReference>
<organism evidence="8 9">
    <name type="scientific">Candidatus Reidiella endopervernicosa</name>
    <dbReference type="NCBI Taxonomy" id="2738883"/>
    <lineage>
        <taxon>Bacteria</taxon>
        <taxon>Pseudomonadati</taxon>
        <taxon>Pseudomonadota</taxon>
        <taxon>Gammaproteobacteria</taxon>
        <taxon>Candidatus Reidiella</taxon>
    </lineage>
</organism>
<evidence type="ECO:0000259" key="6">
    <source>
        <dbReference type="PROSITE" id="PS50111"/>
    </source>
</evidence>
<evidence type="ECO:0000259" key="7">
    <source>
        <dbReference type="PROSITE" id="PS50192"/>
    </source>
</evidence>
<comment type="subcellular location">
    <subcellularLocation>
        <location evidence="1">Cell inner membrane</location>
        <topology evidence="1">Multi-pass membrane protein</topology>
    </subcellularLocation>
</comment>
<dbReference type="EMBL" id="CP054491">
    <property type="protein sequence ID" value="QKQ27417.1"/>
    <property type="molecule type" value="Genomic_DNA"/>
</dbReference>
<dbReference type="PANTHER" id="PTHR32089:SF112">
    <property type="entry name" value="LYSOZYME-LIKE PROTEIN-RELATED"/>
    <property type="match status" value="1"/>
</dbReference>
<dbReference type="GO" id="GO:0006935">
    <property type="term" value="P:chemotaxis"/>
    <property type="evidence" value="ECO:0007669"/>
    <property type="project" value="InterPro"/>
</dbReference>
<name>A0A6N0HYS0_9GAMM</name>
<dbReference type="InterPro" id="IPR004090">
    <property type="entry name" value="Chemotax_Me-accpt_rcpt"/>
</dbReference>
<dbReference type="Gene3D" id="1.10.287.950">
    <property type="entry name" value="Methyl-accepting chemotaxis protein"/>
    <property type="match status" value="1"/>
</dbReference>
<sequence length="262" mass="27466">MTHVVAESKEGANQQQMKIEQVATAMNEMAATVDEVARSASVAADTASEADNSASGGRKVVAETISEINSLADEVSRASGIINKLEAESQEIGTVLNVIRGIAEQTNLLALNAAIEAARAGEQGRGFAVVADEVRTLASRTQDSTQEIQQMIERLQESAHNAVTAMETSSSSANRGVEQANAAGSSLKSIVDGVTTIKDMNLHIASASEEQSSVTNEINANIVDINGVADHSAELATRLEQANGELVTVSSELKSLVEQFKT</sequence>
<keyword evidence="2" id="KW-1003">Cell membrane</keyword>
<gene>
    <name evidence="8" type="ORF">HUE57_14850</name>
</gene>
<evidence type="ECO:0000256" key="4">
    <source>
        <dbReference type="ARBA" id="ARBA00029447"/>
    </source>
</evidence>
<dbReference type="GO" id="GO:0004888">
    <property type="term" value="F:transmembrane signaling receptor activity"/>
    <property type="evidence" value="ECO:0007669"/>
    <property type="project" value="InterPro"/>
</dbReference>
<dbReference type="AlphaFoldDB" id="A0A6N0HYS0"/>
<keyword evidence="2" id="KW-0472">Membrane</keyword>
<accession>A0A6N0HYS0</accession>
<keyword evidence="3 5" id="KW-0807">Transducer</keyword>
<dbReference type="PANTHER" id="PTHR32089">
    <property type="entry name" value="METHYL-ACCEPTING CHEMOTAXIS PROTEIN MCPB"/>
    <property type="match status" value="1"/>
</dbReference>
<dbReference type="InterPro" id="IPR000727">
    <property type="entry name" value="T_SNARE_dom"/>
</dbReference>
<dbReference type="GO" id="GO:0005886">
    <property type="term" value="C:plasma membrane"/>
    <property type="evidence" value="ECO:0007669"/>
    <property type="project" value="UniProtKB-SubCell"/>
</dbReference>
<evidence type="ECO:0000256" key="3">
    <source>
        <dbReference type="ARBA" id="ARBA00023224"/>
    </source>
</evidence>
<protein>
    <submittedName>
        <fullName evidence="8">Methyl-accepting chemotaxis protein</fullName>
    </submittedName>
</protein>
<dbReference type="Proteomes" id="UP000509658">
    <property type="component" value="Chromosome"/>
</dbReference>
<comment type="similarity">
    <text evidence="4">Belongs to the methyl-accepting chemotaxis (MCP) protein family.</text>
</comment>
<dbReference type="RefSeq" id="WP_174673461.1">
    <property type="nucleotide sequence ID" value="NZ_CP054491.1"/>
</dbReference>
<keyword evidence="9" id="KW-1185">Reference proteome</keyword>
<dbReference type="PROSITE" id="PS50192">
    <property type="entry name" value="T_SNARE"/>
    <property type="match status" value="1"/>
</dbReference>
<proteinExistence type="inferred from homology"/>
<dbReference type="PRINTS" id="PR00260">
    <property type="entry name" value="CHEMTRNSDUCR"/>
</dbReference>
<keyword evidence="2" id="KW-0997">Cell inner membrane</keyword>
<feature type="domain" description="Methyl-accepting transducer" evidence="6">
    <location>
        <begin position="1"/>
        <end position="226"/>
    </location>
</feature>
<dbReference type="GO" id="GO:0007165">
    <property type="term" value="P:signal transduction"/>
    <property type="evidence" value="ECO:0007669"/>
    <property type="project" value="UniProtKB-KW"/>
</dbReference>
<feature type="domain" description="T-SNARE coiled-coil homology" evidence="7">
    <location>
        <begin position="185"/>
        <end position="239"/>
    </location>
</feature>
<evidence type="ECO:0000256" key="2">
    <source>
        <dbReference type="ARBA" id="ARBA00022519"/>
    </source>
</evidence>
<evidence type="ECO:0000256" key="1">
    <source>
        <dbReference type="ARBA" id="ARBA00004429"/>
    </source>
</evidence>
<reference evidence="8 9" key="1">
    <citation type="submission" date="2020-05" db="EMBL/GenBank/DDBJ databases">
        <title>Horizontal transmission and recombination maintain forever young bacterial symbiont genomes.</title>
        <authorList>
            <person name="Russell S.L."/>
            <person name="Pepper-Tunick E."/>
            <person name="Svedberg J."/>
            <person name="Byrne A."/>
            <person name="Ruelas Castillo J."/>
            <person name="Vollmers C."/>
            <person name="Beinart R.A."/>
            <person name="Corbett-Detig R."/>
        </authorList>
    </citation>
    <scope>NUCLEOTIDE SEQUENCE [LARGE SCALE GENOMIC DNA]</scope>
    <source>
        <strain evidence="8">Santa_Monica_outfall</strain>
    </source>
</reference>
<dbReference type="SMART" id="SM00283">
    <property type="entry name" value="MA"/>
    <property type="match status" value="1"/>
</dbReference>
<dbReference type="FunFam" id="1.10.287.950:FF:000001">
    <property type="entry name" value="Methyl-accepting chemotaxis sensory transducer"/>
    <property type="match status" value="1"/>
</dbReference>
<dbReference type="KEGG" id="rev:HUE57_14850"/>
<evidence type="ECO:0000313" key="9">
    <source>
        <dbReference type="Proteomes" id="UP000509658"/>
    </source>
</evidence>
<evidence type="ECO:0000256" key="5">
    <source>
        <dbReference type="PROSITE-ProRule" id="PRU00284"/>
    </source>
</evidence>